<gene>
    <name evidence="2" type="ORF">GCM10011335_30750</name>
</gene>
<evidence type="ECO:0000313" key="2">
    <source>
        <dbReference type="EMBL" id="GGD25647.1"/>
    </source>
</evidence>
<dbReference type="Proteomes" id="UP000613160">
    <property type="component" value="Unassembled WGS sequence"/>
</dbReference>
<dbReference type="AlphaFoldDB" id="A0A916Y150"/>
<protein>
    <submittedName>
        <fullName evidence="2">Uncharacterized protein</fullName>
    </submittedName>
</protein>
<feature type="compositionally biased region" description="Acidic residues" evidence="1">
    <location>
        <begin position="1"/>
        <end position="10"/>
    </location>
</feature>
<proteinExistence type="predicted"/>
<reference evidence="2" key="2">
    <citation type="submission" date="2020-09" db="EMBL/GenBank/DDBJ databases">
        <authorList>
            <person name="Sun Q."/>
            <person name="Zhou Y."/>
        </authorList>
    </citation>
    <scope>NUCLEOTIDE SEQUENCE</scope>
    <source>
        <strain evidence="2">CGMCC 1.15493</strain>
    </source>
</reference>
<dbReference type="EMBL" id="BMJJ01000007">
    <property type="protein sequence ID" value="GGD25647.1"/>
    <property type="molecule type" value="Genomic_DNA"/>
</dbReference>
<evidence type="ECO:0000256" key="1">
    <source>
        <dbReference type="SAM" id="MobiDB-lite"/>
    </source>
</evidence>
<accession>A0A916Y150</accession>
<reference evidence="2" key="1">
    <citation type="journal article" date="2014" name="Int. J. Syst. Evol. Microbiol.">
        <title>Complete genome sequence of Corynebacterium casei LMG S-19264T (=DSM 44701T), isolated from a smear-ripened cheese.</title>
        <authorList>
            <consortium name="US DOE Joint Genome Institute (JGI-PGF)"/>
            <person name="Walter F."/>
            <person name="Albersmeier A."/>
            <person name="Kalinowski J."/>
            <person name="Ruckert C."/>
        </authorList>
    </citation>
    <scope>NUCLEOTIDE SEQUENCE</scope>
    <source>
        <strain evidence="2">CGMCC 1.15493</strain>
    </source>
</reference>
<comment type="caution">
    <text evidence="2">The sequence shown here is derived from an EMBL/GenBank/DDBJ whole genome shotgun (WGS) entry which is preliminary data.</text>
</comment>
<sequence>MQAVLEFDDGEQARGTGVTSLRHSKPTHGQPKPGGQPPAQSTHSGIATRRGIYIIMLSCGEGAEDLPSTSPHPIEPTESEPMPHIPRGDCHNLRYVRDMLGQLAVVAGAEGGPFLVYLIDLAREEAAEKLRRNEIMISGEERHASP</sequence>
<name>A0A916Y150_9HYPH</name>
<evidence type="ECO:0000313" key="3">
    <source>
        <dbReference type="Proteomes" id="UP000613160"/>
    </source>
</evidence>
<keyword evidence="3" id="KW-1185">Reference proteome</keyword>
<organism evidence="2 3">
    <name type="scientific">Aureimonas glaciei</name>
    <dbReference type="NCBI Taxonomy" id="1776957"/>
    <lineage>
        <taxon>Bacteria</taxon>
        <taxon>Pseudomonadati</taxon>
        <taxon>Pseudomonadota</taxon>
        <taxon>Alphaproteobacteria</taxon>
        <taxon>Hyphomicrobiales</taxon>
        <taxon>Aurantimonadaceae</taxon>
        <taxon>Aureimonas</taxon>
    </lineage>
</organism>
<feature type="region of interest" description="Disordered" evidence="1">
    <location>
        <begin position="1"/>
        <end position="45"/>
    </location>
</feature>
<feature type="compositionally biased region" description="Low complexity" evidence="1">
    <location>
        <begin position="29"/>
        <end position="40"/>
    </location>
</feature>
<feature type="region of interest" description="Disordered" evidence="1">
    <location>
        <begin position="62"/>
        <end position="85"/>
    </location>
</feature>